<keyword evidence="5" id="KW-0547">Nucleotide-binding</keyword>
<dbReference type="InterPro" id="IPR022673">
    <property type="entry name" value="Hexokinase_C"/>
</dbReference>
<feature type="non-terminal residue" evidence="7">
    <location>
        <position position="1"/>
    </location>
</feature>
<comment type="pathway">
    <text evidence="2">Carbohydrate metabolism; hexose metabolism.</text>
</comment>
<protein>
    <recommendedName>
        <fullName evidence="5">Phosphotransferase</fullName>
        <ecNumber evidence="5">2.7.1.-</ecNumber>
    </recommendedName>
</protein>
<feature type="domain" description="Hexokinase C-terminal" evidence="6">
    <location>
        <begin position="1"/>
        <end position="235"/>
    </location>
</feature>
<evidence type="ECO:0000313" key="7">
    <source>
        <dbReference type="EMBL" id="KAK9857965.1"/>
    </source>
</evidence>
<dbReference type="GO" id="GO:0005524">
    <property type="term" value="F:ATP binding"/>
    <property type="evidence" value="ECO:0007669"/>
    <property type="project" value="UniProtKB-UniRule"/>
</dbReference>
<dbReference type="EC" id="2.7.1.-" evidence="5"/>
<evidence type="ECO:0000256" key="3">
    <source>
        <dbReference type="ARBA" id="ARBA00023152"/>
    </source>
</evidence>
<keyword evidence="8" id="KW-1185">Reference proteome</keyword>
<comment type="caution">
    <text evidence="7">The sequence shown here is derived from an EMBL/GenBank/DDBJ whole genome shotgun (WGS) entry which is preliminary data.</text>
</comment>
<evidence type="ECO:0000256" key="4">
    <source>
        <dbReference type="ARBA" id="ARBA00044613"/>
    </source>
</evidence>
<dbReference type="EMBL" id="JALJOV010000950">
    <property type="protein sequence ID" value="KAK9857965.1"/>
    <property type="molecule type" value="Genomic_DNA"/>
</dbReference>
<comment type="pathway">
    <text evidence="1">Carbohydrate degradation; glycolysis; D-glyceraldehyde 3-phosphate and glycerone phosphate from D-glucose: step 1/4.</text>
</comment>
<keyword evidence="5" id="KW-0808">Transferase</keyword>
<dbReference type="Proteomes" id="UP001485043">
    <property type="component" value="Unassembled WGS sequence"/>
</dbReference>
<dbReference type="GO" id="GO:0005739">
    <property type="term" value="C:mitochondrion"/>
    <property type="evidence" value="ECO:0007669"/>
    <property type="project" value="TreeGrafter"/>
</dbReference>
<keyword evidence="3 5" id="KW-0324">Glycolysis</keyword>
<dbReference type="PRINTS" id="PR00475">
    <property type="entry name" value="HEXOKINASE"/>
</dbReference>
<evidence type="ECO:0000259" key="6">
    <source>
        <dbReference type="Pfam" id="PF03727"/>
    </source>
</evidence>
<dbReference type="Pfam" id="PF03727">
    <property type="entry name" value="Hexokinase_2"/>
    <property type="match status" value="1"/>
</dbReference>
<gene>
    <name evidence="7" type="ORF">WJX84_010542</name>
</gene>
<proteinExistence type="inferred from homology"/>
<dbReference type="GO" id="GO:0008865">
    <property type="term" value="F:fructokinase activity"/>
    <property type="evidence" value="ECO:0007669"/>
    <property type="project" value="TreeGrafter"/>
</dbReference>
<dbReference type="AlphaFoldDB" id="A0AAW1SST7"/>
<comment type="similarity">
    <text evidence="5">Belongs to the hexokinase family.</text>
</comment>
<dbReference type="GO" id="GO:0004340">
    <property type="term" value="F:glucokinase activity"/>
    <property type="evidence" value="ECO:0007669"/>
    <property type="project" value="TreeGrafter"/>
</dbReference>
<dbReference type="GO" id="GO:0006096">
    <property type="term" value="P:glycolytic process"/>
    <property type="evidence" value="ECO:0007669"/>
    <property type="project" value="UniProtKB-KW"/>
</dbReference>
<dbReference type="InterPro" id="IPR043129">
    <property type="entry name" value="ATPase_NBD"/>
</dbReference>
<keyword evidence="5" id="KW-0067">ATP-binding</keyword>
<dbReference type="GO" id="GO:0006006">
    <property type="term" value="P:glucose metabolic process"/>
    <property type="evidence" value="ECO:0007669"/>
    <property type="project" value="TreeGrafter"/>
</dbReference>
<accession>A0AAW1SST7</accession>
<keyword evidence="5" id="KW-0418">Kinase</keyword>
<dbReference type="GO" id="GO:0001678">
    <property type="term" value="P:intracellular glucose homeostasis"/>
    <property type="evidence" value="ECO:0007669"/>
    <property type="project" value="InterPro"/>
</dbReference>
<reference evidence="7 8" key="1">
    <citation type="journal article" date="2024" name="Nat. Commun.">
        <title>Phylogenomics reveals the evolutionary origins of lichenization in chlorophyte algae.</title>
        <authorList>
            <person name="Puginier C."/>
            <person name="Libourel C."/>
            <person name="Otte J."/>
            <person name="Skaloud P."/>
            <person name="Haon M."/>
            <person name="Grisel S."/>
            <person name="Petersen M."/>
            <person name="Berrin J.G."/>
            <person name="Delaux P.M."/>
            <person name="Dal Grande F."/>
            <person name="Keller J."/>
        </authorList>
    </citation>
    <scope>NUCLEOTIDE SEQUENCE [LARGE SCALE GENOMIC DNA]</scope>
    <source>
        <strain evidence="7 8">SAG 2523</strain>
    </source>
</reference>
<name>A0AAW1SST7_9CHLO</name>
<dbReference type="GO" id="GO:0005536">
    <property type="term" value="F:D-glucose binding"/>
    <property type="evidence" value="ECO:0007669"/>
    <property type="project" value="InterPro"/>
</dbReference>
<evidence type="ECO:0000256" key="5">
    <source>
        <dbReference type="RuleBase" id="RU362007"/>
    </source>
</evidence>
<dbReference type="Gene3D" id="3.40.367.20">
    <property type="match status" value="1"/>
</dbReference>
<organism evidence="7 8">
    <name type="scientific">Apatococcus fuscideae</name>
    <dbReference type="NCBI Taxonomy" id="2026836"/>
    <lineage>
        <taxon>Eukaryota</taxon>
        <taxon>Viridiplantae</taxon>
        <taxon>Chlorophyta</taxon>
        <taxon>core chlorophytes</taxon>
        <taxon>Trebouxiophyceae</taxon>
        <taxon>Chlorellales</taxon>
        <taxon>Chlorellaceae</taxon>
        <taxon>Apatococcus</taxon>
    </lineage>
</organism>
<dbReference type="GO" id="GO:0005829">
    <property type="term" value="C:cytosol"/>
    <property type="evidence" value="ECO:0007669"/>
    <property type="project" value="TreeGrafter"/>
</dbReference>
<sequence>TNACYVEQIKNLPKYLPQYMPRTTDMCVNTEWPGFFSHSLPILNEDQELDAESDHPGQHSFEKLTAGLYLGDVARRILLRFAQAGHLFGSRVPECLLKYGAVDTSQIGRIHSDDTTNLLKTGAFLEEVVGVSPEENTETLRIQVKEIFSLVANRSAQLMAATVAGLLTHLDRVGSNGPSPHNVLAIDGGILLNWPNYRVAMKAAIKDICGPSVSDNLEMKIPVGGAAFGAACIAAAASNYMRSAGHGYTPPARSVPSYFPPRRPSQTS</sequence>
<comment type="catalytic activity">
    <reaction evidence="4">
        <text>a D-hexose + ATP = a D-hexose 6-phosphate + ADP + H(+)</text>
        <dbReference type="Rhea" id="RHEA:22740"/>
        <dbReference type="ChEBI" id="CHEBI:4194"/>
        <dbReference type="ChEBI" id="CHEBI:15378"/>
        <dbReference type="ChEBI" id="CHEBI:30616"/>
        <dbReference type="ChEBI" id="CHEBI:229467"/>
        <dbReference type="ChEBI" id="CHEBI:456216"/>
        <dbReference type="EC" id="2.7.1.1"/>
    </reaction>
    <physiologicalReaction direction="left-to-right" evidence="4">
        <dbReference type="Rhea" id="RHEA:22741"/>
    </physiologicalReaction>
</comment>
<dbReference type="SUPFAM" id="SSF53067">
    <property type="entry name" value="Actin-like ATPase domain"/>
    <property type="match status" value="1"/>
</dbReference>
<evidence type="ECO:0000313" key="8">
    <source>
        <dbReference type="Proteomes" id="UP001485043"/>
    </source>
</evidence>
<evidence type="ECO:0000256" key="1">
    <source>
        <dbReference type="ARBA" id="ARBA00004888"/>
    </source>
</evidence>
<dbReference type="PANTHER" id="PTHR19443:SF16">
    <property type="entry name" value="HEXOKINASE TYPE 1-RELATED"/>
    <property type="match status" value="1"/>
</dbReference>
<dbReference type="InterPro" id="IPR001312">
    <property type="entry name" value="Hexokinase"/>
</dbReference>
<dbReference type="PROSITE" id="PS51748">
    <property type="entry name" value="HEXOKINASE_2"/>
    <property type="match status" value="1"/>
</dbReference>
<evidence type="ECO:0000256" key="2">
    <source>
        <dbReference type="ARBA" id="ARBA00005028"/>
    </source>
</evidence>
<dbReference type="PANTHER" id="PTHR19443">
    <property type="entry name" value="HEXOKINASE"/>
    <property type="match status" value="1"/>
</dbReference>